<keyword evidence="2" id="KW-1185">Reference proteome</keyword>
<proteinExistence type="predicted"/>
<evidence type="ECO:0000313" key="2">
    <source>
        <dbReference type="Proteomes" id="UP001156882"/>
    </source>
</evidence>
<dbReference type="Proteomes" id="UP001156882">
    <property type="component" value="Unassembled WGS sequence"/>
</dbReference>
<evidence type="ECO:0000313" key="1">
    <source>
        <dbReference type="EMBL" id="GLS19645.1"/>
    </source>
</evidence>
<accession>A0ABQ6CL96</accession>
<dbReference type="EMBL" id="BSPC01000024">
    <property type="protein sequence ID" value="GLS19645.1"/>
    <property type="molecule type" value="Genomic_DNA"/>
</dbReference>
<reference evidence="2" key="1">
    <citation type="journal article" date="2019" name="Int. J. Syst. Evol. Microbiol.">
        <title>The Global Catalogue of Microorganisms (GCM) 10K type strain sequencing project: providing services to taxonomists for standard genome sequencing and annotation.</title>
        <authorList>
            <consortium name="The Broad Institute Genomics Platform"/>
            <consortium name="The Broad Institute Genome Sequencing Center for Infectious Disease"/>
            <person name="Wu L."/>
            <person name="Ma J."/>
        </authorList>
    </citation>
    <scope>NUCLEOTIDE SEQUENCE [LARGE SCALE GENOMIC DNA]</scope>
    <source>
        <strain evidence="2">NBRC 101365</strain>
    </source>
</reference>
<name>A0ABQ6CL96_9HYPH</name>
<protein>
    <submittedName>
        <fullName evidence="1">Uncharacterized protein</fullName>
    </submittedName>
</protein>
<comment type="caution">
    <text evidence="1">The sequence shown here is derived from an EMBL/GenBank/DDBJ whole genome shotgun (WGS) entry which is preliminary data.</text>
</comment>
<organism evidence="1 2">
    <name type="scientific">Labrys miyagiensis</name>
    <dbReference type="NCBI Taxonomy" id="346912"/>
    <lineage>
        <taxon>Bacteria</taxon>
        <taxon>Pseudomonadati</taxon>
        <taxon>Pseudomonadota</taxon>
        <taxon>Alphaproteobacteria</taxon>
        <taxon>Hyphomicrobiales</taxon>
        <taxon>Xanthobacteraceae</taxon>
        <taxon>Labrys</taxon>
    </lineage>
</organism>
<sequence>MIDLGLYSIIFDCHLNPKLFNLVVIKINGLSYSKWVTRANCLHADPFRLCYIV</sequence>
<gene>
    <name evidence="1" type="ORF">GCM10007874_26620</name>
</gene>